<organism evidence="4">
    <name type="scientific">Hymenochirus curtipes</name>
    <name type="common">western dwarf clawed frog</name>
    <dbReference type="NCBI Taxonomy" id="8362"/>
    <lineage>
        <taxon>Eukaryota</taxon>
        <taxon>Metazoa</taxon>
        <taxon>Chordata</taxon>
        <taxon>Craniata</taxon>
        <taxon>Vertebrata</taxon>
        <taxon>Euteleostomi</taxon>
        <taxon>Amphibia</taxon>
        <taxon>Batrachia</taxon>
        <taxon>Anura</taxon>
        <taxon>Pipoidea</taxon>
        <taxon>Pipidae</taxon>
        <taxon>Pipinae</taxon>
        <taxon>Hymenochirus</taxon>
    </lineage>
</organism>
<feature type="non-terminal residue" evidence="4">
    <location>
        <position position="146"/>
    </location>
</feature>
<dbReference type="PANTHER" id="PTHR48153">
    <property type="entry name" value="UFM1-SPECIFIC PROTEASE 2"/>
    <property type="match status" value="1"/>
</dbReference>
<name>G5E204_9PIPI</name>
<sequence length="146" mass="16176">IFRTRGGLNLSFPLTATDETSAKKALFRAVCSISAKLLSESLVLNVCDSILYIWPNQGSELASRGRELVNHFTSEGTPVMIGGGVLAHTILGVTWSEITGEIRFLILDPHYRGAEDFHVILEKWCVWRGPGINAEAYYNLCLPQRP</sequence>
<evidence type="ECO:0000256" key="2">
    <source>
        <dbReference type="ARBA" id="ARBA00022801"/>
    </source>
</evidence>
<accession>G5E204</accession>
<dbReference type="GO" id="GO:0005783">
    <property type="term" value="C:endoplasmic reticulum"/>
    <property type="evidence" value="ECO:0007669"/>
    <property type="project" value="TreeGrafter"/>
</dbReference>
<evidence type="ECO:0000313" key="4">
    <source>
        <dbReference type="EMBL" id="AEQ18274.1"/>
    </source>
</evidence>
<evidence type="ECO:0000256" key="1">
    <source>
        <dbReference type="ARBA" id="ARBA00008552"/>
    </source>
</evidence>
<dbReference type="GO" id="GO:0006508">
    <property type="term" value="P:proteolysis"/>
    <property type="evidence" value="ECO:0007669"/>
    <property type="project" value="TreeGrafter"/>
</dbReference>
<comment type="similarity">
    <text evidence="1">Belongs to the peptidase C78 family.</text>
</comment>
<proteinExistence type="evidence at transcript level"/>
<dbReference type="GO" id="GO:0071567">
    <property type="term" value="F:deUFMylase activity"/>
    <property type="evidence" value="ECO:0007669"/>
    <property type="project" value="TreeGrafter"/>
</dbReference>
<dbReference type="InterPro" id="IPR012462">
    <property type="entry name" value="UFSP1/2_DUB_cat"/>
</dbReference>
<evidence type="ECO:0000259" key="3">
    <source>
        <dbReference type="Pfam" id="PF07910"/>
    </source>
</evidence>
<dbReference type="PANTHER" id="PTHR48153:SF2">
    <property type="entry name" value="UFM1-SPECIFIC PROTEASE 2"/>
    <property type="match status" value="1"/>
</dbReference>
<dbReference type="Gene3D" id="3.90.70.130">
    <property type="match status" value="1"/>
</dbReference>
<keyword evidence="2" id="KW-0378">Hydrolase</keyword>
<dbReference type="GO" id="GO:0005634">
    <property type="term" value="C:nucleus"/>
    <property type="evidence" value="ECO:0007669"/>
    <property type="project" value="TreeGrafter"/>
</dbReference>
<feature type="non-terminal residue" evidence="4">
    <location>
        <position position="1"/>
    </location>
</feature>
<dbReference type="AlphaFoldDB" id="G5E204"/>
<protein>
    <submittedName>
        <fullName evidence="4">Putative ufm1-specific peptidase 2</fullName>
    </submittedName>
</protein>
<reference evidence="4" key="1">
    <citation type="submission" date="2011-09" db="EMBL/GenBank/DDBJ databases">
        <title>The odds of duplicate gene persistence after polyploidization.</title>
        <authorList>
            <person name="Chain F.J.J."/>
            <person name="Evans B.J."/>
            <person name="Dushoff J."/>
        </authorList>
    </citation>
    <scope>NUCLEOTIDE SEQUENCE</scope>
    <source>
        <tissue evidence="4">Liver</tissue>
    </source>
</reference>
<dbReference type="Pfam" id="PF07910">
    <property type="entry name" value="Peptidase_C78"/>
    <property type="match status" value="1"/>
</dbReference>
<feature type="domain" description="UFSP1/2/DUB catalytic" evidence="3">
    <location>
        <begin position="45"/>
        <end position="141"/>
    </location>
</feature>
<dbReference type="EMBL" id="JP287418">
    <property type="protein sequence ID" value="AEQ18274.1"/>
    <property type="molecule type" value="mRNA"/>
</dbReference>